<feature type="compositionally biased region" description="Polar residues" evidence="1">
    <location>
        <begin position="554"/>
        <end position="565"/>
    </location>
</feature>
<feature type="compositionally biased region" description="Polar residues" evidence="1">
    <location>
        <begin position="43"/>
        <end position="56"/>
    </location>
</feature>
<feature type="compositionally biased region" description="Acidic residues" evidence="1">
    <location>
        <begin position="617"/>
        <end position="626"/>
    </location>
</feature>
<proteinExistence type="predicted"/>
<evidence type="ECO:0000313" key="2">
    <source>
        <dbReference type="EMBL" id="TNN46134.1"/>
    </source>
</evidence>
<feature type="region of interest" description="Disordered" evidence="1">
    <location>
        <begin position="419"/>
        <end position="536"/>
    </location>
</feature>
<reference evidence="2 3" key="1">
    <citation type="submission" date="2019-03" db="EMBL/GenBank/DDBJ databases">
        <title>First draft genome of Liparis tanakae, snailfish: a comprehensive survey of snailfish specific genes.</title>
        <authorList>
            <person name="Kim W."/>
            <person name="Song I."/>
            <person name="Jeong J.-H."/>
            <person name="Kim D."/>
            <person name="Kim S."/>
            <person name="Ryu S."/>
            <person name="Song J.Y."/>
            <person name="Lee S.K."/>
        </authorList>
    </citation>
    <scope>NUCLEOTIDE SEQUENCE [LARGE SCALE GENOMIC DNA]</scope>
    <source>
        <tissue evidence="2">Muscle</tissue>
    </source>
</reference>
<feature type="compositionally biased region" description="Basic and acidic residues" evidence="1">
    <location>
        <begin position="598"/>
        <end position="607"/>
    </location>
</feature>
<feature type="compositionally biased region" description="Basic and acidic residues" evidence="1">
    <location>
        <begin position="794"/>
        <end position="807"/>
    </location>
</feature>
<feature type="compositionally biased region" description="Polar residues" evidence="1">
    <location>
        <begin position="685"/>
        <end position="698"/>
    </location>
</feature>
<feature type="region of interest" description="Disordered" evidence="1">
    <location>
        <begin position="554"/>
        <end position="703"/>
    </location>
</feature>
<accession>A0A4Z2FZZ4</accession>
<feature type="compositionally biased region" description="Basic and acidic residues" evidence="1">
    <location>
        <begin position="627"/>
        <end position="643"/>
    </location>
</feature>
<keyword evidence="3" id="KW-1185">Reference proteome</keyword>
<feature type="compositionally biased region" description="Acidic residues" evidence="1">
    <location>
        <begin position="762"/>
        <end position="784"/>
    </location>
</feature>
<feature type="compositionally biased region" description="Low complexity" evidence="1">
    <location>
        <begin position="654"/>
        <end position="684"/>
    </location>
</feature>
<evidence type="ECO:0000313" key="3">
    <source>
        <dbReference type="Proteomes" id="UP000314294"/>
    </source>
</evidence>
<gene>
    <name evidence="2" type="ORF">EYF80_043680</name>
</gene>
<dbReference type="AlphaFoldDB" id="A0A4Z2FZZ4"/>
<feature type="compositionally biased region" description="Basic and acidic residues" evidence="1">
    <location>
        <begin position="526"/>
        <end position="536"/>
    </location>
</feature>
<dbReference type="EMBL" id="SRLO01000806">
    <property type="protein sequence ID" value="TNN46134.1"/>
    <property type="molecule type" value="Genomic_DNA"/>
</dbReference>
<feature type="region of interest" description="Disordered" evidence="1">
    <location>
        <begin position="724"/>
        <end position="816"/>
    </location>
</feature>
<feature type="region of interest" description="Disordered" evidence="1">
    <location>
        <begin position="14"/>
        <end position="217"/>
    </location>
</feature>
<feature type="region of interest" description="Disordered" evidence="1">
    <location>
        <begin position="278"/>
        <end position="407"/>
    </location>
</feature>
<feature type="compositionally biased region" description="Polar residues" evidence="1">
    <location>
        <begin position="347"/>
        <end position="362"/>
    </location>
</feature>
<dbReference type="OrthoDB" id="2157641at2759"/>
<protein>
    <submittedName>
        <fullName evidence="2">Uncharacterized protein</fullName>
    </submittedName>
</protein>
<comment type="caution">
    <text evidence="2">The sequence shown here is derived from an EMBL/GenBank/DDBJ whole genome shotgun (WGS) entry which is preliminary data.</text>
</comment>
<organism evidence="2 3">
    <name type="scientific">Liparis tanakae</name>
    <name type="common">Tanaka's snailfish</name>
    <dbReference type="NCBI Taxonomy" id="230148"/>
    <lineage>
        <taxon>Eukaryota</taxon>
        <taxon>Metazoa</taxon>
        <taxon>Chordata</taxon>
        <taxon>Craniata</taxon>
        <taxon>Vertebrata</taxon>
        <taxon>Euteleostomi</taxon>
        <taxon>Actinopterygii</taxon>
        <taxon>Neopterygii</taxon>
        <taxon>Teleostei</taxon>
        <taxon>Neoteleostei</taxon>
        <taxon>Acanthomorphata</taxon>
        <taxon>Eupercaria</taxon>
        <taxon>Perciformes</taxon>
        <taxon>Cottioidei</taxon>
        <taxon>Cottales</taxon>
        <taxon>Liparidae</taxon>
        <taxon>Liparis</taxon>
    </lineage>
</organism>
<evidence type="ECO:0000256" key="1">
    <source>
        <dbReference type="SAM" id="MobiDB-lite"/>
    </source>
</evidence>
<name>A0A4Z2FZZ4_9TELE</name>
<feature type="compositionally biased region" description="Low complexity" evidence="1">
    <location>
        <begin position="180"/>
        <end position="190"/>
    </location>
</feature>
<feature type="compositionally biased region" description="Polar residues" evidence="1">
    <location>
        <begin position="431"/>
        <end position="450"/>
    </location>
</feature>
<sequence>MSQPGKVLHLYVEVRASPDQSAGKEGVAQGRPGQDGPAELLSQLVSQTAVAKTTSARRLVQDRSRSPSASGLRRQKAGGSPAVAKRRSAPRDGPSAVHSPPTRPSSGKVSVPHTPPCCRQGGEEAVGDGKRSVVTFSYVEKANVKSLDSPRSSLCERGTREERSTPTHYRKRLSDPVWFGSPGSSCSSSPKLTFRSPGSRRQTPGVRHPSLDPIGRAASQRAVEEFGSPLLRIKLAHALEQASSSRYNQQLRCQSWAGSPVQRQNTSVNLRDHFPDRSQAVCGLPRSPASDRLSSQSRLEAQSPLLWPTEDRAAAGSPAVKRHVQRSSTSPQGALLTLGNNGVEGLNQLSDSKASSPAQSPDVTRRPAEEATEGSSIFTEARRSSLHNALGAPPGECHNPAPNAQQSQQTLKMNIPLNNQHTPAAADTDSQRPGSSIGTSHQTNSHASPRTHQEDCAQKCQRQSSTGSHGIPSRVFRPSHPPTELSSPMRDPRLFQAELRAPDTPTLHRRQLPQYARDSWCPSPDTRGELSGSERGDCTELARRLFINQSVGEAPVSWTSRQQWGSRPENGPSPEDETPNGHPAPRRRPLSPTAAQQKRAEQRRREILLLGPVALDSPEEDEGCEEEGGRGDETEAERERAEEEPAEQNGAMRGSSSRSSSGVTGSLGDMDCVSPESSQSSHQSNETGAATSGIQTDSGCAAPVPSLHCQRIARAKWEFLFGTPDEEAASRREKSESTSSSISAGWDGGSPPGGPERRGGAEEEGGEEVEAVEEEEEEEEEEEMVSWASVRMQGDNRKQEHAAREEPQVFGHLLKR</sequence>
<dbReference type="Proteomes" id="UP000314294">
    <property type="component" value="Unassembled WGS sequence"/>
</dbReference>